<evidence type="ECO:0000256" key="1">
    <source>
        <dbReference type="SAM" id="Phobius"/>
    </source>
</evidence>
<name>A0A9N7P176_STRHE</name>
<dbReference type="OrthoDB" id="1915303at2759"/>
<accession>A0A9N7P176</accession>
<comment type="caution">
    <text evidence="2">The sequence shown here is derived from an EMBL/GenBank/DDBJ whole genome shotgun (WGS) entry which is preliminary data.</text>
</comment>
<gene>
    <name evidence="2" type="ORF">SHERM_08178</name>
</gene>
<keyword evidence="1" id="KW-0472">Membrane</keyword>
<feature type="transmembrane region" description="Helical" evidence="1">
    <location>
        <begin position="123"/>
        <end position="148"/>
    </location>
</feature>
<sequence length="749" mass="83137">MGRLGCTAVGTLDDSKFNEPMPWIGAYVASASAACALAMAADAAHALRYRKGWFPSRFFSLNATTLTLIGVAVKLSVDLNTSMPRPHDQLSKLSSTAFLSTAIANSLPSLGSSSSSSDLMMNILALSILVITVLVNVAIQLATGVIYVFLPEHILIISLTLILLGITISSALAVPATKCYFELKYAKKYELAKTECGGSSDLKDDLARYWMMAHTCSPQFVVGRLATCTASGAYCLLSAVTLAEAMLRSYFMPWCFTFCKGHSDYKWSVLLVLVTQAAAVLVGTIGPASRWFFAIKFRCLKRRKNYSEAMFSVENYWVQTLNQLKECPLDMRICSRHGKKFVHHLKNKALDLCILVQKVIVISSKFLGLLSIIIMSRLMAALSCCSKRLVSLFRCNAKCADTESSDRNKSNRKLDLSQYVMHLEGEENLVDVMMECDNDTTGYFLKMGRKKQPKHLLHIMEKLEPSQGFGGVYAFDSKFVPPLDPTAEPPKSWALPVVTLTSIAVATSTDSDFNSVRELIKCVNEGLKYIRVVENSLDAKQTSTNVRKAAEIVWVGVELHYRWLDLDLRETGLRGKSPKHVISELSETAKQKFVELRKKDPIGCLRYDPARWPVKALAANAMYRVCETLLLDKSDECGKSMFERLSAMIGEIIGACLTNLERAISVKCHQTSIEHREESVRHAILLLGKTERILEIIGRQRVPSSDPEKLACINKWREMGISGNDRLSFCSTPTSSDFSVASDLYLNVD</sequence>
<dbReference type="PANTHER" id="PTHR35307">
    <property type="entry name" value="PROTEIN, PUTATIVE-RELATED"/>
    <property type="match status" value="1"/>
</dbReference>
<dbReference type="PANTHER" id="PTHR35307:SF3">
    <property type="entry name" value="DUF4220 DOMAIN-CONTAINING PROTEIN"/>
    <property type="match status" value="1"/>
</dbReference>
<dbReference type="EMBL" id="CACSLK010034598">
    <property type="protein sequence ID" value="CAA0842314.1"/>
    <property type="molecule type" value="Genomic_DNA"/>
</dbReference>
<feature type="transmembrane region" description="Helical" evidence="1">
    <location>
        <begin position="349"/>
        <end position="375"/>
    </location>
</feature>
<dbReference type="AlphaFoldDB" id="A0A9N7P176"/>
<proteinExistence type="predicted"/>
<organism evidence="2 3">
    <name type="scientific">Striga hermonthica</name>
    <name type="common">Purple witchweed</name>
    <name type="synonym">Buchnera hermonthica</name>
    <dbReference type="NCBI Taxonomy" id="68872"/>
    <lineage>
        <taxon>Eukaryota</taxon>
        <taxon>Viridiplantae</taxon>
        <taxon>Streptophyta</taxon>
        <taxon>Embryophyta</taxon>
        <taxon>Tracheophyta</taxon>
        <taxon>Spermatophyta</taxon>
        <taxon>Magnoliopsida</taxon>
        <taxon>eudicotyledons</taxon>
        <taxon>Gunneridae</taxon>
        <taxon>Pentapetalae</taxon>
        <taxon>asterids</taxon>
        <taxon>lamiids</taxon>
        <taxon>Lamiales</taxon>
        <taxon>Orobanchaceae</taxon>
        <taxon>Buchnereae</taxon>
        <taxon>Striga</taxon>
    </lineage>
</organism>
<protein>
    <submittedName>
        <fullName evidence="2">Uncharacterized protein</fullName>
    </submittedName>
</protein>
<reference evidence="2" key="1">
    <citation type="submission" date="2019-12" db="EMBL/GenBank/DDBJ databases">
        <authorList>
            <person name="Scholes J."/>
        </authorList>
    </citation>
    <scope>NUCLEOTIDE SEQUENCE</scope>
</reference>
<dbReference type="Proteomes" id="UP001153555">
    <property type="component" value="Unassembled WGS sequence"/>
</dbReference>
<keyword evidence="3" id="KW-1185">Reference proteome</keyword>
<dbReference type="PROSITE" id="PS51257">
    <property type="entry name" value="PROKAR_LIPOPROTEIN"/>
    <property type="match status" value="1"/>
</dbReference>
<keyword evidence="1" id="KW-1133">Transmembrane helix</keyword>
<feature type="transmembrane region" description="Helical" evidence="1">
    <location>
        <begin position="154"/>
        <end position="174"/>
    </location>
</feature>
<evidence type="ECO:0000313" key="3">
    <source>
        <dbReference type="Proteomes" id="UP001153555"/>
    </source>
</evidence>
<keyword evidence="1" id="KW-0812">Transmembrane</keyword>
<evidence type="ECO:0000313" key="2">
    <source>
        <dbReference type="EMBL" id="CAA0842314.1"/>
    </source>
</evidence>
<feature type="transmembrane region" description="Helical" evidence="1">
    <location>
        <begin position="267"/>
        <end position="293"/>
    </location>
</feature>
<feature type="transmembrane region" description="Helical" evidence="1">
    <location>
        <begin position="20"/>
        <end position="41"/>
    </location>
</feature>
<feature type="transmembrane region" description="Helical" evidence="1">
    <location>
        <begin position="221"/>
        <end position="247"/>
    </location>
</feature>
<feature type="transmembrane region" description="Helical" evidence="1">
    <location>
        <begin position="53"/>
        <end position="73"/>
    </location>
</feature>